<organism evidence="2">
    <name type="scientific">uncultured Caudovirales phage</name>
    <dbReference type="NCBI Taxonomy" id="2100421"/>
    <lineage>
        <taxon>Viruses</taxon>
        <taxon>Duplodnaviria</taxon>
        <taxon>Heunggongvirae</taxon>
        <taxon>Uroviricota</taxon>
        <taxon>Caudoviricetes</taxon>
        <taxon>Peduoviridae</taxon>
        <taxon>Maltschvirus</taxon>
        <taxon>Maltschvirus maltsch</taxon>
    </lineage>
</organism>
<evidence type="ECO:0000256" key="1">
    <source>
        <dbReference type="SAM" id="MobiDB-lite"/>
    </source>
</evidence>
<proteinExistence type="predicted"/>
<accession>A0A6J5N6C2</accession>
<protein>
    <submittedName>
        <fullName evidence="2">Uncharacterized protein</fullName>
    </submittedName>
</protein>
<sequence>MYKQSSRFAMKSERQRLTLPSKTKRSTGDGSRTQATEVKTVADEQLARLMTLSKQQTN</sequence>
<dbReference type="EMBL" id="LR796585">
    <property type="protein sequence ID" value="CAB4152763.1"/>
    <property type="molecule type" value="Genomic_DNA"/>
</dbReference>
<name>A0A6J5N6C2_9CAUD</name>
<reference evidence="2" key="1">
    <citation type="submission" date="2020-04" db="EMBL/GenBank/DDBJ databases">
        <authorList>
            <person name="Chiriac C."/>
            <person name="Salcher M."/>
            <person name="Ghai R."/>
            <person name="Kavagutti S V."/>
        </authorList>
    </citation>
    <scope>NUCLEOTIDE SEQUENCE</scope>
</reference>
<evidence type="ECO:0000313" key="2">
    <source>
        <dbReference type="EMBL" id="CAB4152763.1"/>
    </source>
</evidence>
<gene>
    <name evidence="2" type="ORF">UFOVP606_25</name>
</gene>
<feature type="region of interest" description="Disordered" evidence="1">
    <location>
        <begin position="1"/>
        <end position="36"/>
    </location>
</feature>